<feature type="transmembrane region" description="Helical" evidence="7">
    <location>
        <begin position="178"/>
        <end position="203"/>
    </location>
</feature>
<proteinExistence type="predicted"/>
<dbReference type="PANTHER" id="PTHR43791">
    <property type="entry name" value="PERMEASE-RELATED"/>
    <property type="match status" value="1"/>
</dbReference>
<keyword evidence="5 7" id="KW-0472">Membrane</keyword>
<keyword evidence="9" id="KW-1185">Reference proteome</keyword>
<dbReference type="AlphaFoldDB" id="V2WEY3"/>
<dbReference type="HOGENOM" id="CLU_1046175_0_0_1"/>
<evidence type="ECO:0000256" key="4">
    <source>
        <dbReference type="ARBA" id="ARBA00022989"/>
    </source>
</evidence>
<gene>
    <name evidence="8" type="ORF">Moror_5903</name>
</gene>
<comment type="caution">
    <text evidence="8">The sequence shown here is derived from an EMBL/GenBank/DDBJ whole genome shotgun (WGS) entry which is preliminary data.</text>
</comment>
<dbReference type="KEGG" id="mrr:Moror_5903"/>
<dbReference type="OrthoDB" id="2959309at2759"/>
<keyword evidence="2" id="KW-0813">Transport</keyword>
<keyword evidence="4 7" id="KW-1133">Transmembrane helix</keyword>
<dbReference type="InterPro" id="IPR036259">
    <property type="entry name" value="MFS_trans_sf"/>
</dbReference>
<feature type="compositionally biased region" description="Basic and acidic residues" evidence="6">
    <location>
        <begin position="227"/>
        <end position="237"/>
    </location>
</feature>
<evidence type="ECO:0000256" key="3">
    <source>
        <dbReference type="ARBA" id="ARBA00022692"/>
    </source>
</evidence>
<protein>
    <submittedName>
        <fullName evidence="8">Mfs transporter</fullName>
    </submittedName>
</protein>
<feature type="compositionally biased region" description="Polar residues" evidence="6">
    <location>
        <begin position="257"/>
        <end position="266"/>
    </location>
</feature>
<organism evidence="8 9">
    <name type="scientific">Moniliophthora roreri (strain MCA 2997)</name>
    <name type="common">Cocoa frosty pod rot fungus</name>
    <name type="synonym">Crinipellis roreri</name>
    <dbReference type="NCBI Taxonomy" id="1381753"/>
    <lineage>
        <taxon>Eukaryota</taxon>
        <taxon>Fungi</taxon>
        <taxon>Dikarya</taxon>
        <taxon>Basidiomycota</taxon>
        <taxon>Agaricomycotina</taxon>
        <taxon>Agaricomycetes</taxon>
        <taxon>Agaricomycetidae</taxon>
        <taxon>Agaricales</taxon>
        <taxon>Marasmiineae</taxon>
        <taxon>Marasmiaceae</taxon>
        <taxon>Moniliophthora</taxon>
    </lineage>
</organism>
<dbReference type="EMBL" id="AWSO01001073">
    <property type="protein sequence ID" value="ESK85413.1"/>
    <property type="molecule type" value="Genomic_DNA"/>
</dbReference>
<evidence type="ECO:0000256" key="2">
    <source>
        <dbReference type="ARBA" id="ARBA00022448"/>
    </source>
</evidence>
<dbReference type="STRING" id="1381753.V2WEY3"/>
<accession>V2WEY3</accession>
<evidence type="ECO:0000313" key="8">
    <source>
        <dbReference type="EMBL" id="ESK85413.1"/>
    </source>
</evidence>
<dbReference type="GO" id="GO:0016020">
    <property type="term" value="C:membrane"/>
    <property type="evidence" value="ECO:0007669"/>
    <property type="project" value="UniProtKB-SubCell"/>
</dbReference>
<dbReference type="Gene3D" id="1.20.1250.20">
    <property type="entry name" value="MFS general substrate transporter like domains"/>
    <property type="match status" value="1"/>
</dbReference>
<evidence type="ECO:0000313" key="9">
    <source>
        <dbReference type="Proteomes" id="UP000017559"/>
    </source>
</evidence>
<evidence type="ECO:0000256" key="6">
    <source>
        <dbReference type="SAM" id="MobiDB-lite"/>
    </source>
</evidence>
<evidence type="ECO:0000256" key="5">
    <source>
        <dbReference type="ARBA" id="ARBA00023136"/>
    </source>
</evidence>
<dbReference type="Proteomes" id="UP000017559">
    <property type="component" value="Unassembled WGS sequence"/>
</dbReference>
<sequence length="266" mass="29375">MSEKEYDKAQASMEEDVGRPNEDPLPASGTPERALAERKLVRKLDTRVLPTIVLIFIMNYIDRNGITTARLKGLEEDLGLSDLQYQVALSILFVTYGPAQIPSNMVTRGFGGLLACRIFIGLPEAAFYPGGAGVSVGDLVRWVVDFQCVWRRRTTPLITALFLGLTPSTIVADGSWDFIWNGGLFFIEGAITMSIGLCSIWLLPDYPNNTQWITPFERRLAQARLADDAGEADKDNAEDSYVTPLSSPRPLAPTPSFYFSFTSPGR</sequence>
<feature type="region of interest" description="Disordered" evidence="6">
    <location>
        <begin position="227"/>
        <end position="266"/>
    </location>
</feature>
<dbReference type="SUPFAM" id="SSF103473">
    <property type="entry name" value="MFS general substrate transporter"/>
    <property type="match status" value="1"/>
</dbReference>
<feature type="region of interest" description="Disordered" evidence="6">
    <location>
        <begin position="1"/>
        <end position="32"/>
    </location>
</feature>
<dbReference type="PANTHER" id="PTHR43791:SF6">
    <property type="entry name" value="TRANSPORTER, PUTATIVE (AFU_ORTHOLOGUE AFUA_1G16690)-RELATED"/>
    <property type="match status" value="1"/>
</dbReference>
<name>V2WEY3_MONRO</name>
<reference evidence="8 9" key="1">
    <citation type="journal article" date="2014" name="BMC Genomics">
        <title>Genome and secretome analysis of the hemibiotrophic fungal pathogen, Moniliophthora roreri, which causes frosty pod rot disease of cacao: mechanisms of the biotrophic and necrotrophic phases.</title>
        <authorList>
            <person name="Meinhardt L.W."/>
            <person name="Costa G.G.L."/>
            <person name="Thomazella D.P.T."/>
            <person name="Teixeira P.J.P.L."/>
            <person name="Carazzolle M.F."/>
            <person name="Schuster S.C."/>
            <person name="Carlson J.E."/>
            <person name="Guiltinan M.J."/>
            <person name="Mieczkowski P."/>
            <person name="Farmer A."/>
            <person name="Ramaraj T."/>
            <person name="Crozier J."/>
            <person name="Davis R.E."/>
            <person name="Shao J."/>
            <person name="Melnick R.L."/>
            <person name="Pereira G.A.G."/>
            <person name="Bailey B.A."/>
        </authorList>
    </citation>
    <scope>NUCLEOTIDE SEQUENCE [LARGE SCALE GENOMIC DNA]</scope>
    <source>
        <strain evidence="8 9">MCA 2997</strain>
    </source>
</reference>
<dbReference type="GO" id="GO:0022857">
    <property type="term" value="F:transmembrane transporter activity"/>
    <property type="evidence" value="ECO:0007669"/>
    <property type="project" value="TreeGrafter"/>
</dbReference>
<keyword evidence="3 7" id="KW-0812">Transmembrane</keyword>
<feature type="transmembrane region" description="Helical" evidence="7">
    <location>
        <begin position="155"/>
        <end position="172"/>
    </location>
</feature>
<comment type="subcellular location">
    <subcellularLocation>
        <location evidence="1">Membrane</location>
        <topology evidence="1">Multi-pass membrane protein</topology>
    </subcellularLocation>
</comment>
<evidence type="ECO:0000256" key="1">
    <source>
        <dbReference type="ARBA" id="ARBA00004141"/>
    </source>
</evidence>
<evidence type="ECO:0000256" key="7">
    <source>
        <dbReference type="SAM" id="Phobius"/>
    </source>
</evidence>